<keyword evidence="2" id="KW-1185">Reference proteome</keyword>
<comment type="caution">
    <text evidence="1">The sequence shown here is derived from an EMBL/GenBank/DDBJ whole genome shotgun (WGS) entry which is preliminary data.</text>
</comment>
<dbReference type="EMBL" id="JAWWNJ010000083">
    <property type="protein sequence ID" value="KAK7001329.1"/>
    <property type="molecule type" value="Genomic_DNA"/>
</dbReference>
<evidence type="ECO:0008006" key="3">
    <source>
        <dbReference type="Google" id="ProtNLM"/>
    </source>
</evidence>
<dbReference type="AlphaFoldDB" id="A0AAW0A5A8"/>
<evidence type="ECO:0000313" key="1">
    <source>
        <dbReference type="EMBL" id="KAK7001329.1"/>
    </source>
</evidence>
<organism evidence="1 2">
    <name type="scientific">Favolaschia claudopus</name>
    <dbReference type="NCBI Taxonomy" id="2862362"/>
    <lineage>
        <taxon>Eukaryota</taxon>
        <taxon>Fungi</taxon>
        <taxon>Dikarya</taxon>
        <taxon>Basidiomycota</taxon>
        <taxon>Agaricomycotina</taxon>
        <taxon>Agaricomycetes</taxon>
        <taxon>Agaricomycetidae</taxon>
        <taxon>Agaricales</taxon>
        <taxon>Marasmiineae</taxon>
        <taxon>Mycenaceae</taxon>
        <taxon>Favolaschia</taxon>
    </lineage>
</organism>
<gene>
    <name evidence="1" type="ORF">R3P38DRAFT_2387374</name>
</gene>
<accession>A0AAW0A5A8</accession>
<reference evidence="1 2" key="1">
    <citation type="journal article" date="2024" name="J Genomics">
        <title>Draft genome sequencing and assembly of Favolaschia claudopus CIRM-BRFM 2984 isolated from oak limbs.</title>
        <authorList>
            <person name="Navarro D."/>
            <person name="Drula E."/>
            <person name="Chaduli D."/>
            <person name="Cazenave R."/>
            <person name="Ahrendt S."/>
            <person name="Wang J."/>
            <person name="Lipzen A."/>
            <person name="Daum C."/>
            <person name="Barry K."/>
            <person name="Grigoriev I.V."/>
            <person name="Favel A."/>
            <person name="Rosso M.N."/>
            <person name="Martin F."/>
        </authorList>
    </citation>
    <scope>NUCLEOTIDE SEQUENCE [LARGE SCALE GENOMIC DNA]</scope>
    <source>
        <strain evidence="1 2">CIRM-BRFM 2984</strain>
    </source>
</reference>
<proteinExistence type="predicted"/>
<name>A0AAW0A5A8_9AGAR</name>
<feature type="non-terminal residue" evidence="1">
    <location>
        <position position="1"/>
    </location>
</feature>
<sequence length="136" mass="14659">SAPGLQRLGFYGEVVGLSLNDFQLATTVISLPSLTTLSFSNTPPSILYPFVSTLDIPNFASLVIALKPSNTLSGDDHPSELIAALHTPLIAARLRSLTIQALPYACDSFFYSRFTALETLSLDFSGILSSNYWTAL</sequence>
<protein>
    <recommendedName>
        <fullName evidence="3">Chaoptin</fullName>
    </recommendedName>
</protein>
<evidence type="ECO:0000313" key="2">
    <source>
        <dbReference type="Proteomes" id="UP001362999"/>
    </source>
</evidence>
<feature type="non-terminal residue" evidence="1">
    <location>
        <position position="136"/>
    </location>
</feature>
<dbReference type="Proteomes" id="UP001362999">
    <property type="component" value="Unassembled WGS sequence"/>
</dbReference>